<gene>
    <name evidence="1" type="ORF">PsYK624_122810</name>
</gene>
<comment type="caution">
    <text evidence="1">The sequence shown here is derived from an EMBL/GenBank/DDBJ whole genome shotgun (WGS) entry which is preliminary data.</text>
</comment>
<organism evidence="1 2">
    <name type="scientific">Phanerochaete sordida</name>
    <dbReference type="NCBI Taxonomy" id="48140"/>
    <lineage>
        <taxon>Eukaryota</taxon>
        <taxon>Fungi</taxon>
        <taxon>Dikarya</taxon>
        <taxon>Basidiomycota</taxon>
        <taxon>Agaricomycotina</taxon>
        <taxon>Agaricomycetes</taxon>
        <taxon>Polyporales</taxon>
        <taxon>Phanerochaetaceae</taxon>
        <taxon>Phanerochaete</taxon>
    </lineage>
</organism>
<sequence>MEKLRVLDFVSHGSLYAWMPNAGLQPATDVVGGGLCRLHSLDGDMFPAPRTHRLWAALTAAKAQEGAVPLTHFGTSVARNGFQQLGHFLDVSGANLRTLRLDLRAISFLRQHNTINVFRSSGLSVSPCKSLHMLAIHLDVTWRSTGSDNLSVFAALLCTAAPNTALERITITLDNLRAESLTMTGAPEALDTLDRCMANFPRLQRVDWQLSPSMRHAHLPVDIAGTSPLLHLLEQRLPRLMRREGLRVTWTVLSRR</sequence>
<evidence type="ECO:0000313" key="1">
    <source>
        <dbReference type="EMBL" id="GJE96088.1"/>
    </source>
</evidence>
<dbReference type="Proteomes" id="UP000703269">
    <property type="component" value="Unassembled WGS sequence"/>
</dbReference>
<name>A0A9P3LIF1_9APHY</name>
<keyword evidence="2" id="KW-1185">Reference proteome</keyword>
<accession>A0A9P3LIF1</accession>
<dbReference type="EMBL" id="BPQB01000055">
    <property type="protein sequence ID" value="GJE96088.1"/>
    <property type="molecule type" value="Genomic_DNA"/>
</dbReference>
<protein>
    <submittedName>
        <fullName evidence="1">Uncharacterized protein</fullName>
    </submittedName>
</protein>
<reference evidence="1 2" key="1">
    <citation type="submission" date="2021-08" db="EMBL/GenBank/DDBJ databases">
        <title>Draft Genome Sequence of Phanerochaete sordida strain YK-624.</title>
        <authorList>
            <person name="Mori T."/>
            <person name="Dohra H."/>
            <person name="Suzuki T."/>
            <person name="Kawagishi H."/>
            <person name="Hirai H."/>
        </authorList>
    </citation>
    <scope>NUCLEOTIDE SEQUENCE [LARGE SCALE GENOMIC DNA]</scope>
    <source>
        <strain evidence="1 2">YK-624</strain>
    </source>
</reference>
<proteinExistence type="predicted"/>
<evidence type="ECO:0000313" key="2">
    <source>
        <dbReference type="Proteomes" id="UP000703269"/>
    </source>
</evidence>
<dbReference type="AlphaFoldDB" id="A0A9P3LIF1"/>